<dbReference type="Gene3D" id="3.40.50.1000">
    <property type="entry name" value="HAD superfamily/HAD-like"/>
    <property type="match status" value="1"/>
</dbReference>
<dbReference type="InterPro" id="IPR036412">
    <property type="entry name" value="HAD-like_sf"/>
</dbReference>
<organism evidence="2 3">
    <name type="scientific">Methanolobus chelungpuianus</name>
    <dbReference type="NCBI Taxonomy" id="502115"/>
    <lineage>
        <taxon>Archaea</taxon>
        <taxon>Methanobacteriati</taxon>
        <taxon>Methanobacteriota</taxon>
        <taxon>Stenosarchaea group</taxon>
        <taxon>Methanomicrobia</taxon>
        <taxon>Methanosarcinales</taxon>
        <taxon>Methanosarcinaceae</taxon>
        <taxon>Methanolobus</taxon>
    </lineage>
</organism>
<sequence length="274" mass="29890">MQKRVAVVFDSAGTLLRMYRVAREAATGMILDDIQTTLLVALKPRRALVVMNGDLESIIFSCPPMTFHQFLEAYGVSIEISCSSGPIELDEAYGIIQKSSVCVDDLRGVISIVRGRCPDVFYLAAGIIVDVQEGTVPYVLSTGGRMYSDTPLTIKQLREMGADVFIASGDGYHNLNRLAATVGIPGKDVYGVASPRDKEKIILELKERYDSVIMVGDGMNDILALRAADIGIMTTQQGDERPRALRDAADRVIDNINEVTGIVKQVLSQTCRSL</sequence>
<name>A0AAE3H901_9EURY</name>
<dbReference type="GO" id="GO:0005507">
    <property type="term" value="F:copper ion binding"/>
    <property type="evidence" value="ECO:0007669"/>
    <property type="project" value="TreeGrafter"/>
</dbReference>
<keyword evidence="1" id="KW-1278">Translocase</keyword>
<dbReference type="GO" id="GO:0055070">
    <property type="term" value="P:copper ion homeostasis"/>
    <property type="evidence" value="ECO:0007669"/>
    <property type="project" value="TreeGrafter"/>
</dbReference>
<dbReference type="SUPFAM" id="SSF56784">
    <property type="entry name" value="HAD-like"/>
    <property type="match status" value="1"/>
</dbReference>
<dbReference type="GO" id="GO:0016020">
    <property type="term" value="C:membrane"/>
    <property type="evidence" value="ECO:0007669"/>
    <property type="project" value="TreeGrafter"/>
</dbReference>
<dbReference type="EMBL" id="JTEO01000001">
    <property type="protein sequence ID" value="MCQ6961769.1"/>
    <property type="molecule type" value="Genomic_DNA"/>
</dbReference>
<proteinExistence type="predicted"/>
<evidence type="ECO:0000256" key="1">
    <source>
        <dbReference type="ARBA" id="ARBA00022967"/>
    </source>
</evidence>
<dbReference type="PANTHER" id="PTHR43520:SF8">
    <property type="entry name" value="P-TYPE CU(+) TRANSPORTER"/>
    <property type="match status" value="1"/>
</dbReference>
<evidence type="ECO:0000313" key="2">
    <source>
        <dbReference type="EMBL" id="MCQ6961769.1"/>
    </source>
</evidence>
<dbReference type="Pfam" id="PF00702">
    <property type="entry name" value="Hydrolase"/>
    <property type="match status" value="1"/>
</dbReference>
<evidence type="ECO:0000313" key="3">
    <source>
        <dbReference type="Proteomes" id="UP001206983"/>
    </source>
</evidence>
<keyword evidence="3" id="KW-1185">Reference proteome</keyword>
<comment type="caution">
    <text evidence="2">The sequence shown here is derived from an EMBL/GenBank/DDBJ whole genome shotgun (WGS) entry which is preliminary data.</text>
</comment>
<protein>
    <submittedName>
        <fullName evidence="2">Potassium ABC transporter ATPase</fullName>
    </submittedName>
</protein>
<dbReference type="Proteomes" id="UP001206983">
    <property type="component" value="Unassembled WGS sequence"/>
</dbReference>
<dbReference type="InterPro" id="IPR023214">
    <property type="entry name" value="HAD_sf"/>
</dbReference>
<dbReference type="PANTHER" id="PTHR43520">
    <property type="entry name" value="ATP7, ISOFORM B"/>
    <property type="match status" value="1"/>
</dbReference>
<dbReference type="PRINTS" id="PR00119">
    <property type="entry name" value="CATATPASE"/>
</dbReference>
<reference evidence="2 3" key="1">
    <citation type="journal article" date="2011" name="Appl. Environ. Microbiol.">
        <title>Methanogenic archaea isolated from Taiwan's Chelungpu fault.</title>
        <authorList>
            <person name="Wu S.Y."/>
            <person name="Lai M.C."/>
        </authorList>
    </citation>
    <scope>NUCLEOTIDE SEQUENCE [LARGE SCALE GENOMIC DNA]</scope>
    <source>
        <strain evidence="2 3">St545Mb</strain>
    </source>
</reference>
<dbReference type="AlphaFoldDB" id="A0AAE3H901"/>
<accession>A0AAE3H901</accession>
<gene>
    <name evidence="2" type="ORF">PV02_00390</name>
</gene>
<dbReference type="GO" id="GO:0043682">
    <property type="term" value="F:P-type divalent copper transporter activity"/>
    <property type="evidence" value="ECO:0007669"/>
    <property type="project" value="TreeGrafter"/>
</dbReference>